<dbReference type="AlphaFoldDB" id="A0A1J5PYK5"/>
<gene>
    <name evidence="1" type="ORF">GALL_421740</name>
</gene>
<dbReference type="EMBL" id="MLJW01001953">
    <property type="protein sequence ID" value="OIQ76146.1"/>
    <property type="molecule type" value="Genomic_DNA"/>
</dbReference>
<proteinExistence type="predicted"/>
<name>A0A1J5PYK5_9ZZZZ</name>
<protein>
    <submittedName>
        <fullName evidence="1">Uncharacterized protein</fullName>
    </submittedName>
</protein>
<evidence type="ECO:0000313" key="1">
    <source>
        <dbReference type="EMBL" id="OIQ76146.1"/>
    </source>
</evidence>
<sequence>MVGVLRAMADDYGALVLLDYDGSDVAVETITINLLEHRFAAGRRFSLASHTGAL</sequence>
<accession>A0A1J5PYK5</accession>
<comment type="caution">
    <text evidence="1">The sequence shown here is derived from an EMBL/GenBank/DDBJ whole genome shotgun (WGS) entry which is preliminary data.</text>
</comment>
<reference evidence="1" key="1">
    <citation type="submission" date="2016-10" db="EMBL/GenBank/DDBJ databases">
        <title>Sequence of Gallionella enrichment culture.</title>
        <authorList>
            <person name="Poehlein A."/>
            <person name="Muehling M."/>
            <person name="Daniel R."/>
        </authorList>
    </citation>
    <scope>NUCLEOTIDE SEQUENCE</scope>
</reference>
<organism evidence="1">
    <name type="scientific">mine drainage metagenome</name>
    <dbReference type="NCBI Taxonomy" id="410659"/>
    <lineage>
        <taxon>unclassified sequences</taxon>
        <taxon>metagenomes</taxon>
        <taxon>ecological metagenomes</taxon>
    </lineage>
</organism>